<sequence>MTKREHSTRPVEFDCCGRQGTISGMSIMPIIPAQAPHHHKFALRKLQTPIVNCDKFQAVITHNNECAWVFHELRPDDYSRVSYFGFTVFLPLTKSGLEALLADDLDMTDPPLSAIAGRNEQPECLYWWVTAVDNSVFKIVPLIVNELLGQRYRHLDIIARIGSKAGGASMSRVGFEPVDPAKSGIGNLIIYRRLSNRSLDPALVEGRWSPKATFHQAQKTIQGRERAA</sequence>
<keyword evidence="2" id="KW-1185">Reference proteome</keyword>
<proteinExistence type="predicted"/>
<reference evidence="1 2" key="1">
    <citation type="submission" date="2020-02" db="EMBL/GenBank/DDBJ databases">
        <title>Genome sequence of Parvularcula flava strain NH6-79.</title>
        <authorList>
            <person name="Abdul Karim M.H."/>
            <person name="Lam M.Q."/>
            <person name="Chen S.J."/>
            <person name="Yahya A."/>
            <person name="Shahir S."/>
            <person name="Shamsir M.S."/>
            <person name="Chong C.S."/>
        </authorList>
    </citation>
    <scope>NUCLEOTIDE SEQUENCE [LARGE SCALE GENOMIC DNA]</scope>
    <source>
        <strain evidence="1 2">NH6-79</strain>
    </source>
</reference>
<dbReference type="Proteomes" id="UP000818603">
    <property type="component" value="Unassembled WGS sequence"/>
</dbReference>
<name>A0ABX0HJ54_9PROT</name>
<evidence type="ECO:0000313" key="2">
    <source>
        <dbReference type="Proteomes" id="UP000818603"/>
    </source>
</evidence>
<dbReference type="EMBL" id="VCJR02000001">
    <property type="protein sequence ID" value="NHK26381.1"/>
    <property type="molecule type" value="Genomic_DNA"/>
</dbReference>
<dbReference type="RefSeq" id="WP_155135832.1">
    <property type="nucleotide sequence ID" value="NZ_BMGZ01000001.1"/>
</dbReference>
<evidence type="ECO:0000313" key="1">
    <source>
        <dbReference type="EMBL" id="NHK26381.1"/>
    </source>
</evidence>
<accession>A0ABX0HJ54</accession>
<comment type="caution">
    <text evidence="1">The sequence shown here is derived from an EMBL/GenBank/DDBJ whole genome shotgun (WGS) entry which is preliminary data.</text>
</comment>
<organism evidence="1 2">
    <name type="scientific">Aquisalinus luteolus</name>
    <dbReference type="NCBI Taxonomy" id="1566827"/>
    <lineage>
        <taxon>Bacteria</taxon>
        <taxon>Pseudomonadati</taxon>
        <taxon>Pseudomonadota</taxon>
        <taxon>Alphaproteobacteria</taxon>
        <taxon>Parvularculales</taxon>
        <taxon>Parvularculaceae</taxon>
        <taxon>Aquisalinus</taxon>
    </lineage>
</organism>
<protein>
    <submittedName>
        <fullName evidence="1">Uncharacterized protein</fullName>
    </submittedName>
</protein>
<gene>
    <name evidence="1" type="ORF">FF098_000505</name>
</gene>